<dbReference type="NCBIfam" id="TIGR02037">
    <property type="entry name" value="degP_htrA_DO"/>
    <property type="match status" value="1"/>
</dbReference>
<comment type="subcellular location">
    <subcellularLocation>
        <location evidence="2">Periplasm</location>
    </subcellularLocation>
</comment>
<dbReference type="GO" id="GO:0004252">
    <property type="term" value="F:serine-type endopeptidase activity"/>
    <property type="evidence" value="ECO:0007669"/>
    <property type="project" value="InterPro"/>
</dbReference>
<dbReference type="PROSITE" id="PS50106">
    <property type="entry name" value="PDZ"/>
    <property type="match status" value="2"/>
</dbReference>
<dbReference type="Pfam" id="PF13180">
    <property type="entry name" value="PDZ_2"/>
    <property type="match status" value="1"/>
</dbReference>
<evidence type="ECO:0000256" key="8">
    <source>
        <dbReference type="ARBA" id="ARBA00022737"/>
    </source>
</evidence>
<evidence type="ECO:0000256" key="4">
    <source>
        <dbReference type="ARBA" id="ARBA00013035"/>
    </source>
</evidence>
<dbReference type="InterPro" id="IPR001940">
    <property type="entry name" value="Peptidase_S1C"/>
</dbReference>
<dbReference type="Gene3D" id="2.40.10.120">
    <property type="match status" value="1"/>
</dbReference>
<dbReference type="Proteomes" id="UP000034491">
    <property type="component" value="Unassembled WGS sequence"/>
</dbReference>
<evidence type="ECO:0000256" key="10">
    <source>
        <dbReference type="ARBA" id="ARBA00022801"/>
    </source>
</evidence>
<evidence type="ECO:0000256" key="13">
    <source>
        <dbReference type="ARBA" id="ARBA00032850"/>
    </source>
</evidence>
<feature type="binding site" evidence="15">
    <location>
        <position position="155"/>
    </location>
    <ligand>
        <name>substrate</name>
    </ligand>
</feature>
<dbReference type="Pfam" id="PF00595">
    <property type="entry name" value="PDZ"/>
    <property type="match status" value="1"/>
</dbReference>
<evidence type="ECO:0000256" key="12">
    <source>
        <dbReference type="ARBA" id="ARBA00023016"/>
    </source>
</evidence>
<feature type="binding site" evidence="15">
    <location>
        <position position="125"/>
    </location>
    <ligand>
        <name>substrate</name>
    </ligand>
</feature>
<dbReference type="EMBL" id="LANI01000020">
    <property type="protein sequence ID" value="KKJ76360.1"/>
    <property type="molecule type" value="Genomic_DNA"/>
</dbReference>
<dbReference type="InterPro" id="IPR001478">
    <property type="entry name" value="PDZ"/>
</dbReference>
<evidence type="ECO:0000256" key="6">
    <source>
        <dbReference type="ARBA" id="ARBA00022670"/>
    </source>
</evidence>
<evidence type="ECO:0000256" key="9">
    <source>
        <dbReference type="ARBA" id="ARBA00022764"/>
    </source>
</evidence>
<dbReference type="PANTHER" id="PTHR22939">
    <property type="entry name" value="SERINE PROTEASE FAMILY S1C HTRA-RELATED"/>
    <property type="match status" value="1"/>
</dbReference>
<dbReference type="STRING" id="1549748.WH95_14135"/>
<reference evidence="18 19" key="1">
    <citation type="submission" date="2015-03" db="EMBL/GenBank/DDBJ databases">
        <title>Genome sequence of Kiloniella sp. P1-1, isolated from the gut microflora of Pacific white shrimp, Penaeus vannamei.</title>
        <authorList>
            <person name="Shao Z."/>
            <person name="Wang L."/>
            <person name="Li X."/>
        </authorList>
    </citation>
    <scope>NUCLEOTIDE SEQUENCE [LARGE SCALE GENOMIC DNA]</scope>
    <source>
        <strain evidence="18 19">P1-1</strain>
    </source>
</reference>
<dbReference type="SUPFAM" id="SSF50156">
    <property type="entry name" value="PDZ domain-like"/>
    <property type="match status" value="2"/>
</dbReference>
<dbReference type="InterPro" id="IPR011782">
    <property type="entry name" value="Pept_S1C_Do"/>
</dbReference>
<feature type="active site" description="Charge relay system" evidence="14">
    <location>
        <position position="125"/>
    </location>
</feature>
<keyword evidence="8" id="KW-0677">Repeat</keyword>
<evidence type="ECO:0000256" key="16">
    <source>
        <dbReference type="SAM" id="Phobius"/>
    </source>
</evidence>
<dbReference type="GO" id="GO:0042597">
    <property type="term" value="C:periplasmic space"/>
    <property type="evidence" value="ECO:0007669"/>
    <property type="project" value="UniProtKB-SubCell"/>
</dbReference>
<gene>
    <name evidence="18" type="ORF">WH95_14135</name>
</gene>
<dbReference type="PATRIC" id="fig|1549748.8.peg.1568"/>
<dbReference type="GO" id="GO:0006508">
    <property type="term" value="P:proteolysis"/>
    <property type="evidence" value="ECO:0007669"/>
    <property type="project" value="UniProtKB-KW"/>
</dbReference>
<feature type="active site" description="Charge relay system" evidence="14">
    <location>
        <position position="155"/>
    </location>
</feature>
<evidence type="ECO:0000256" key="11">
    <source>
        <dbReference type="ARBA" id="ARBA00022825"/>
    </source>
</evidence>
<proteinExistence type="inferred from homology"/>
<accession>A0A0M2R8Q2</accession>
<dbReference type="PANTHER" id="PTHR22939:SF130">
    <property type="entry name" value="PERIPLASMIC SERINE ENDOPROTEASE DEGP-LIKE-RELATED"/>
    <property type="match status" value="1"/>
</dbReference>
<dbReference type="InterPro" id="IPR009003">
    <property type="entry name" value="Peptidase_S1_PA"/>
</dbReference>
<dbReference type="PRINTS" id="PR00834">
    <property type="entry name" value="PROTEASES2C"/>
</dbReference>
<evidence type="ECO:0000256" key="1">
    <source>
        <dbReference type="ARBA" id="ARBA00001772"/>
    </source>
</evidence>
<dbReference type="SUPFAM" id="SSF50494">
    <property type="entry name" value="Trypsin-like serine proteases"/>
    <property type="match status" value="1"/>
</dbReference>
<dbReference type="FunFam" id="2.40.10.120:FF:000007">
    <property type="entry name" value="Periplasmic serine endoprotease DegP-like"/>
    <property type="match status" value="1"/>
</dbReference>
<keyword evidence="19" id="KW-1185">Reference proteome</keyword>
<sequence>MAVAKAVTYDHGALRWQKWLLGVTVAIGMLSIAAAAKARSAPDSFADLAEELLPSVVNIITTQTIEANEQTEGEQQIPQGENFEEFFRDFFERRGGRGPQQPRRGGAQGSGFIIDSDGLIVTNHHVIDGADEVAVRLQDGTVLDAEIIGTDQKTDLALLKVDTKIDLPETKWGDSNKARIGDWVLAIGNPFGLGGSVSAGIISAHSRDIRSGPYDNFIQTDAAINRGNSGGPLFNMDGEVIGVNSAIYSPSGGSVGIGFSIPSAMAKNIIEQLESHGEVRRGWLGVHIQTVTEELAEGLRLDEASGALVASVAEGGPAEKAGIKQGDVILEFNGRKVPEMRKLPLMVAETPIGREVDVVVWRKGKRKTVQVDLGQLDDDVVAAVAPSKSEKKNERKTSKVDDLGLYLGKLDDETRQRFKLNDSVNGVVITDVVPNSSAAEKSLRPGDVIVEVDQEEVSDPGQVASLVGKAKDAGFRVVTLLVFKQGEYSWVAIKLDS</sequence>
<evidence type="ECO:0000256" key="15">
    <source>
        <dbReference type="PIRSR" id="PIRSR611782-2"/>
    </source>
</evidence>
<feature type="domain" description="PDZ" evidence="17">
    <location>
        <begin position="285"/>
        <end position="364"/>
    </location>
</feature>
<dbReference type="SMART" id="SM00228">
    <property type="entry name" value="PDZ"/>
    <property type="match status" value="2"/>
</dbReference>
<comment type="similarity">
    <text evidence="3">Belongs to the peptidase S1C family.</text>
</comment>
<keyword evidence="7" id="KW-0732">Signal</keyword>
<keyword evidence="9" id="KW-0574">Periplasm</keyword>
<feature type="domain" description="PDZ" evidence="17">
    <location>
        <begin position="383"/>
        <end position="459"/>
    </location>
</feature>
<dbReference type="Gene3D" id="2.30.42.10">
    <property type="match status" value="2"/>
</dbReference>
<evidence type="ECO:0000259" key="17">
    <source>
        <dbReference type="PROSITE" id="PS50106"/>
    </source>
</evidence>
<evidence type="ECO:0000256" key="2">
    <source>
        <dbReference type="ARBA" id="ARBA00004418"/>
    </source>
</evidence>
<dbReference type="AlphaFoldDB" id="A0A0M2R8Q2"/>
<keyword evidence="16" id="KW-1133">Transmembrane helix</keyword>
<keyword evidence="12" id="KW-0346">Stress response</keyword>
<keyword evidence="16" id="KW-0812">Transmembrane</keyword>
<keyword evidence="10" id="KW-0378">Hydrolase</keyword>
<comment type="caution">
    <text evidence="18">The sequence shown here is derived from an EMBL/GenBank/DDBJ whole genome shotgun (WGS) entry which is preliminary data.</text>
</comment>
<keyword evidence="16" id="KW-0472">Membrane</keyword>
<dbReference type="InterPro" id="IPR036034">
    <property type="entry name" value="PDZ_sf"/>
</dbReference>
<feature type="binding site" evidence="15">
    <location>
        <begin position="227"/>
        <end position="229"/>
    </location>
    <ligand>
        <name>substrate</name>
    </ligand>
</feature>
<comment type="catalytic activity">
    <reaction evidence="1">
        <text>Acts on substrates that are at least partially unfolded. The cleavage site P1 residue is normally between a pair of hydrophobic residues, such as Val-|-Val.</text>
        <dbReference type="EC" id="3.4.21.107"/>
    </reaction>
</comment>
<evidence type="ECO:0000256" key="14">
    <source>
        <dbReference type="PIRSR" id="PIRSR611782-1"/>
    </source>
</evidence>
<evidence type="ECO:0000256" key="7">
    <source>
        <dbReference type="ARBA" id="ARBA00022729"/>
    </source>
</evidence>
<feature type="active site" description="Charge relay system" evidence="14">
    <location>
        <position position="229"/>
    </location>
</feature>
<dbReference type="EC" id="3.4.21.107" evidence="4"/>
<dbReference type="OrthoDB" id="9758917at2"/>
<evidence type="ECO:0000313" key="18">
    <source>
        <dbReference type="EMBL" id="KKJ76360.1"/>
    </source>
</evidence>
<evidence type="ECO:0000313" key="19">
    <source>
        <dbReference type="Proteomes" id="UP000034491"/>
    </source>
</evidence>
<organism evidence="18 19">
    <name type="scientific">Kiloniella litopenaei</name>
    <dbReference type="NCBI Taxonomy" id="1549748"/>
    <lineage>
        <taxon>Bacteria</taxon>
        <taxon>Pseudomonadati</taxon>
        <taxon>Pseudomonadota</taxon>
        <taxon>Alphaproteobacteria</taxon>
        <taxon>Rhodospirillales</taxon>
        <taxon>Kiloniellaceae</taxon>
        <taxon>Kiloniella</taxon>
    </lineage>
</organism>
<keyword evidence="6 18" id="KW-0645">Protease</keyword>
<dbReference type="Pfam" id="PF13365">
    <property type="entry name" value="Trypsin_2"/>
    <property type="match status" value="1"/>
</dbReference>
<name>A0A0M2R8Q2_9PROT</name>
<dbReference type="CDD" id="cd10839">
    <property type="entry name" value="cpPDZ1_DegP-like"/>
    <property type="match status" value="1"/>
</dbReference>
<evidence type="ECO:0000256" key="5">
    <source>
        <dbReference type="ARBA" id="ARBA00013958"/>
    </source>
</evidence>
<feature type="transmembrane region" description="Helical" evidence="16">
    <location>
        <begin position="19"/>
        <end position="36"/>
    </location>
</feature>
<evidence type="ECO:0000256" key="3">
    <source>
        <dbReference type="ARBA" id="ARBA00010541"/>
    </source>
</evidence>
<keyword evidence="11" id="KW-0720">Serine protease</keyword>
<protein>
    <recommendedName>
        <fullName evidence="5">Probable periplasmic serine endoprotease DegP-like</fullName>
        <ecNumber evidence="4">3.4.21.107</ecNumber>
    </recommendedName>
    <alternativeName>
        <fullName evidence="13">Protease Do</fullName>
    </alternativeName>
</protein>